<comment type="caution">
    <text evidence="6">The sequence shown here is derived from an EMBL/GenBank/DDBJ whole genome shotgun (WGS) entry which is preliminary data.</text>
</comment>
<dbReference type="GO" id="GO:0045292">
    <property type="term" value="P:mRNA cis splicing, via spliceosome"/>
    <property type="evidence" value="ECO:0007669"/>
    <property type="project" value="TreeGrafter"/>
</dbReference>
<feature type="compositionally biased region" description="Basic and acidic residues" evidence="5">
    <location>
        <begin position="192"/>
        <end position="209"/>
    </location>
</feature>
<dbReference type="InParanoid" id="G7DWI7"/>
<dbReference type="eggNOG" id="KOG3228">
    <property type="taxonomic scope" value="Eukaryota"/>
</dbReference>
<reference evidence="6 7" key="2">
    <citation type="journal article" date="2012" name="Open Biol.">
        <title>Characteristics of nucleosomes and linker DNA regions on the genome of the basidiomycete Mixia osmundae revealed by mono- and dinucleosome mapping.</title>
        <authorList>
            <person name="Nishida H."/>
            <person name="Kondo S."/>
            <person name="Matsumoto T."/>
            <person name="Suzuki Y."/>
            <person name="Yoshikawa H."/>
            <person name="Taylor T.D."/>
            <person name="Sugiyama J."/>
        </authorList>
    </citation>
    <scope>NUCLEOTIDE SEQUENCE [LARGE SCALE GENOMIC DNA]</scope>
    <source>
        <strain evidence="7">CBS 9802 / IAM 14324 / JCM 22182 / KY 12970</strain>
    </source>
</reference>
<dbReference type="AlphaFoldDB" id="G7DWI7"/>
<feature type="compositionally biased region" description="Acidic residues" evidence="5">
    <location>
        <begin position="137"/>
        <end position="146"/>
    </location>
</feature>
<evidence type="ECO:0000256" key="3">
    <source>
        <dbReference type="ARBA" id="ARBA00022664"/>
    </source>
</evidence>
<name>G7DWI7_MIXOS</name>
<evidence type="ECO:0000313" key="7">
    <source>
        <dbReference type="Proteomes" id="UP000009131"/>
    </source>
</evidence>
<organism evidence="6 7">
    <name type="scientific">Mixia osmundae (strain CBS 9802 / IAM 14324 / JCM 22182 / KY 12970)</name>
    <dbReference type="NCBI Taxonomy" id="764103"/>
    <lineage>
        <taxon>Eukaryota</taxon>
        <taxon>Fungi</taxon>
        <taxon>Dikarya</taxon>
        <taxon>Basidiomycota</taxon>
        <taxon>Pucciniomycotina</taxon>
        <taxon>Mixiomycetes</taxon>
        <taxon>Mixiales</taxon>
        <taxon>Mixiaceae</taxon>
        <taxon>Mixia</taxon>
    </lineage>
</organism>
<dbReference type="EMBL" id="BABT02000052">
    <property type="protein sequence ID" value="GAA94947.1"/>
    <property type="molecule type" value="Genomic_DNA"/>
</dbReference>
<feature type="region of interest" description="Disordered" evidence="5">
    <location>
        <begin position="136"/>
        <end position="228"/>
    </location>
</feature>
<dbReference type="RefSeq" id="XP_014565818.1">
    <property type="nucleotide sequence ID" value="XM_014710332.1"/>
</dbReference>
<dbReference type="OMA" id="KYREHGQ"/>
<dbReference type="PANTHER" id="PTHR12718">
    <property type="entry name" value="CELL CYCLE CONTROL PROTEIN CWF15"/>
    <property type="match status" value="1"/>
</dbReference>
<dbReference type="PANTHER" id="PTHR12718:SF2">
    <property type="entry name" value="SPLICEOSOME-ASSOCIATED PROTEIN CWC15 HOMOLOG"/>
    <property type="match status" value="1"/>
</dbReference>
<dbReference type="OrthoDB" id="30179at2759"/>
<feature type="region of interest" description="Disordered" evidence="5">
    <location>
        <begin position="1"/>
        <end position="45"/>
    </location>
</feature>
<evidence type="ECO:0000256" key="5">
    <source>
        <dbReference type="SAM" id="MobiDB-lite"/>
    </source>
</evidence>
<evidence type="ECO:0000256" key="4">
    <source>
        <dbReference type="ARBA" id="ARBA00023187"/>
    </source>
</evidence>
<evidence type="ECO:0008006" key="8">
    <source>
        <dbReference type="Google" id="ProtNLM"/>
    </source>
</evidence>
<reference evidence="6 7" key="1">
    <citation type="journal article" date="2011" name="J. Gen. Appl. Microbiol.">
        <title>Draft genome sequencing of the enigmatic basidiomycete Mixia osmundae.</title>
        <authorList>
            <person name="Nishida H."/>
            <person name="Nagatsuka Y."/>
            <person name="Sugiyama J."/>
        </authorList>
    </citation>
    <scope>NUCLEOTIDE SEQUENCE [LARGE SCALE GENOMIC DNA]</scope>
    <source>
        <strain evidence="7">CBS 9802 / IAM 14324 / JCM 22182 / KY 12970</strain>
    </source>
</reference>
<dbReference type="Proteomes" id="UP000009131">
    <property type="component" value="Unassembled WGS sequence"/>
</dbReference>
<evidence type="ECO:0000256" key="1">
    <source>
        <dbReference type="ARBA" id="ARBA00003777"/>
    </source>
</evidence>
<protein>
    <recommendedName>
        <fullName evidence="8">Cwf15/Cwc15 cell cycle control protein</fullName>
    </recommendedName>
</protein>
<evidence type="ECO:0000313" key="6">
    <source>
        <dbReference type="EMBL" id="GAA94947.1"/>
    </source>
</evidence>
<gene>
    <name evidence="6" type="primary">Mo01602</name>
    <name evidence="6" type="ORF">E5Q_01602</name>
</gene>
<comment type="similarity">
    <text evidence="2">Belongs to the CWC15 family.</text>
</comment>
<feature type="compositionally biased region" description="Polar residues" evidence="5">
    <location>
        <begin position="20"/>
        <end position="31"/>
    </location>
</feature>
<dbReference type="STRING" id="764103.G7DWI7"/>
<keyword evidence="4" id="KW-0508">mRNA splicing</keyword>
<accession>G7DWI7</accession>
<evidence type="ECO:0000256" key="2">
    <source>
        <dbReference type="ARBA" id="ARBA00006644"/>
    </source>
</evidence>
<dbReference type="GO" id="GO:0003723">
    <property type="term" value="F:RNA binding"/>
    <property type="evidence" value="ECO:0007669"/>
    <property type="project" value="TreeGrafter"/>
</dbReference>
<keyword evidence="7" id="KW-1185">Reference proteome</keyword>
<feature type="compositionally biased region" description="Acidic residues" evidence="5">
    <location>
        <begin position="163"/>
        <end position="186"/>
    </location>
</feature>
<dbReference type="Pfam" id="PF04889">
    <property type="entry name" value="Cwf_Cwc_15"/>
    <property type="match status" value="1"/>
</dbReference>
<dbReference type="FunCoup" id="G7DWI7">
    <property type="interactions" value="392"/>
</dbReference>
<dbReference type="HOGENOM" id="CLU_068312_0_0_1"/>
<comment type="function">
    <text evidence="1">Involved in pre-mRNA splicing.</text>
</comment>
<proteinExistence type="inferred from homology"/>
<keyword evidence="3" id="KW-0507">mRNA processing</keyword>
<dbReference type="InterPro" id="IPR006973">
    <property type="entry name" value="Cwf_Cwc_15"/>
</dbReference>
<sequence>MSTAHRPTWTPAQGKEARANSRQVSVRQMASHTRLKFRQANQGTQSEIARRDLKLDLQRAEDEAKARKAKGLSGIVSETEAVSANRLLEDAPPAVTQYDQDAAALAAKVAQDDYADEQDAAEKRRKILLEGNLLDLDRDDSSDEDEARPTANKGKGKERAIEADGEAAEESSEEESDSDDDDEDETAQLMAELEKIKRERAEEKARQEEAANSAANADREAEVASGNPLLDLKAALNRGGSPTPSMMSSSTATTGFGVKRRWDDDVIFRNQAVQNDAPRKEFVNDLLRTDFHRKFMKRYIA</sequence>
<dbReference type="GO" id="GO:0071013">
    <property type="term" value="C:catalytic step 2 spliceosome"/>
    <property type="evidence" value="ECO:0007669"/>
    <property type="project" value="TreeGrafter"/>
</dbReference>